<keyword evidence="1" id="KW-1133">Transmembrane helix</keyword>
<dbReference type="InterPro" id="IPR018919">
    <property type="entry name" value="DUF2484"/>
</dbReference>
<sequence length="85" mass="9455">MIWVALGCVWLVAANVLALVPSRDNHWSRAYVLIALGVPLLGGIFYANGLWIGLAFLIAGASILRWPVIYLLRWVRRTLGRARPS</sequence>
<dbReference type="RefSeq" id="WP_108640552.1">
    <property type="nucleotide sequence ID" value="NZ_QCYG01000004.1"/>
</dbReference>
<organism evidence="2 3">
    <name type="scientific">Thalassorhabdomicrobium marinisediminis</name>
    <dbReference type="NCBI Taxonomy" id="2170577"/>
    <lineage>
        <taxon>Bacteria</taxon>
        <taxon>Pseudomonadati</taxon>
        <taxon>Pseudomonadota</taxon>
        <taxon>Alphaproteobacteria</taxon>
        <taxon>Rhodobacterales</taxon>
        <taxon>Paracoccaceae</taxon>
        <taxon>Thalassorhabdomicrobium</taxon>
    </lineage>
</organism>
<evidence type="ECO:0000313" key="3">
    <source>
        <dbReference type="Proteomes" id="UP000244817"/>
    </source>
</evidence>
<dbReference type="AlphaFoldDB" id="A0A2T7FXX9"/>
<keyword evidence="1" id="KW-0812">Transmembrane</keyword>
<dbReference type="Pfam" id="PF10658">
    <property type="entry name" value="DUF2484"/>
    <property type="match status" value="1"/>
</dbReference>
<keyword evidence="3" id="KW-1185">Reference proteome</keyword>
<reference evidence="2 3" key="1">
    <citation type="submission" date="2018-04" db="EMBL/GenBank/DDBJ databases">
        <title>Pelagivirga bohaiensis gen. nov., sp. nov., a bacterium isolated from the Bohai Sea.</title>
        <authorList>
            <person name="Ji X."/>
        </authorList>
    </citation>
    <scope>NUCLEOTIDE SEQUENCE [LARGE SCALE GENOMIC DNA]</scope>
    <source>
        <strain evidence="2 3">BH-SD16</strain>
    </source>
</reference>
<comment type="caution">
    <text evidence="2">The sequence shown here is derived from an EMBL/GenBank/DDBJ whole genome shotgun (WGS) entry which is preliminary data.</text>
</comment>
<name>A0A2T7FXX9_9RHOB</name>
<evidence type="ECO:0000313" key="2">
    <source>
        <dbReference type="EMBL" id="PVA07017.1"/>
    </source>
</evidence>
<dbReference type="Proteomes" id="UP000244817">
    <property type="component" value="Unassembled WGS sequence"/>
</dbReference>
<feature type="transmembrane region" description="Helical" evidence="1">
    <location>
        <begin position="54"/>
        <end position="75"/>
    </location>
</feature>
<dbReference type="OrthoDB" id="7862849at2"/>
<evidence type="ECO:0000256" key="1">
    <source>
        <dbReference type="SAM" id="Phobius"/>
    </source>
</evidence>
<accession>A0A2T7FXX9</accession>
<protein>
    <recommendedName>
        <fullName evidence="4">DUF2484 domain-containing protein</fullName>
    </recommendedName>
</protein>
<evidence type="ECO:0008006" key="4">
    <source>
        <dbReference type="Google" id="ProtNLM"/>
    </source>
</evidence>
<dbReference type="EMBL" id="QCYG01000004">
    <property type="protein sequence ID" value="PVA07017.1"/>
    <property type="molecule type" value="Genomic_DNA"/>
</dbReference>
<proteinExistence type="predicted"/>
<gene>
    <name evidence="2" type="ORF">DC363_07705</name>
</gene>
<keyword evidence="1" id="KW-0472">Membrane</keyword>